<sequence>MAVKENVKAMQMVLLFEDGMDAKGDMKVTKKTYKNLALTVSQEDIWEVANALGALQTLPLVGVYQIVERELIEA</sequence>
<gene>
    <name evidence="2" type="ORF">K3F53_05780</name>
    <name evidence="3" type="ORF">SAMN04489735_1004149</name>
</gene>
<evidence type="ECO:0000313" key="2">
    <source>
        <dbReference type="EMBL" id="QYY43721.1"/>
    </source>
</evidence>
<dbReference type="InterPro" id="IPR012454">
    <property type="entry name" value="DUF1659"/>
</dbReference>
<dbReference type="Pfam" id="PF07872">
    <property type="entry name" value="DUF1659"/>
    <property type="match status" value="1"/>
</dbReference>
<evidence type="ECO:0000313" key="5">
    <source>
        <dbReference type="Proteomes" id="UP000826616"/>
    </source>
</evidence>
<dbReference type="Proteomes" id="UP000198956">
    <property type="component" value="Unassembled WGS sequence"/>
</dbReference>
<keyword evidence="5" id="KW-1185">Reference proteome</keyword>
<evidence type="ECO:0000259" key="1">
    <source>
        <dbReference type="Pfam" id="PF07872"/>
    </source>
</evidence>
<reference evidence="2 5" key="2">
    <citation type="submission" date="2021-08" db="EMBL/GenBank/DDBJ databases">
        <title>Complete genome sequence of the strain Aneurinibacillus thermoaerophilus CCM 8960.</title>
        <authorList>
            <person name="Musilova J."/>
            <person name="Kourilova X."/>
            <person name="Pernicova I."/>
            <person name="Bezdicek M."/>
            <person name="Lengerova M."/>
            <person name="Obruca S."/>
            <person name="Sedlar K."/>
        </authorList>
    </citation>
    <scope>NUCLEOTIDE SEQUENCE [LARGE SCALE GENOMIC DNA]</scope>
    <source>
        <strain evidence="2 5">CCM 8960</strain>
    </source>
</reference>
<proteinExistence type="predicted"/>
<dbReference type="AlphaFoldDB" id="A0A1G7XRM9"/>
<evidence type="ECO:0000313" key="3">
    <source>
        <dbReference type="EMBL" id="SDG86818.1"/>
    </source>
</evidence>
<dbReference type="Proteomes" id="UP000826616">
    <property type="component" value="Chromosome"/>
</dbReference>
<accession>A0A1G7XRM9</accession>
<reference evidence="3 4" key="1">
    <citation type="submission" date="2016-10" db="EMBL/GenBank/DDBJ databases">
        <authorList>
            <person name="de Groot N.N."/>
        </authorList>
    </citation>
    <scope>NUCLEOTIDE SEQUENCE [LARGE SCALE GENOMIC DNA]</scope>
    <source>
        <strain evidence="3 4">L 420-91</strain>
    </source>
</reference>
<dbReference type="EMBL" id="CP080764">
    <property type="protein sequence ID" value="QYY43721.1"/>
    <property type="molecule type" value="Genomic_DNA"/>
</dbReference>
<organism evidence="3 4">
    <name type="scientific">Aneurinibacillus thermoaerophilus</name>
    <dbReference type="NCBI Taxonomy" id="143495"/>
    <lineage>
        <taxon>Bacteria</taxon>
        <taxon>Bacillati</taxon>
        <taxon>Bacillota</taxon>
        <taxon>Bacilli</taxon>
        <taxon>Bacillales</taxon>
        <taxon>Paenibacillaceae</taxon>
        <taxon>Aneurinibacillus group</taxon>
        <taxon>Aneurinibacillus</taxon>
    </lineage>
</organism>
<name>A0A1G7XRM9_ANETH</name>
<dbReference type="EMBL" id="FNDE01000004">
    <property type="protein sequence ID" value="SDG86818.1"/>
    <property type="molecule type" value="Genomic_DNA"/>
</dbReference>
<evidence type="ECO:0000313" key="4">
    <source>
        <dbReference type="Proteomes" id="UP000198956"/>
    </source>
</evidence>
<feature type="domain" description="DUF1659" evidence="1">
    <location>
        <begin position="2"/>
        <end position="73"/>
    </location>
</feature>
<dbReference type="OrthoDB" id="48766at2"/>
<dbReference type="GeneID" id="97140873"/>
<protein>
    <submittedName>
        <fullName evidence="2">DUF1659 domain-containing protein</fullName>
    </submittedName>
</protein>
<dbReference type="RefSeq" id="WP_057899440.1">
    <property type="nucleotide sequence ID" value="NZ_CP080764.1"/>
</dbReference>